<name>A0ACB9JV83_9ASTR</name>
<dbReference type="Proteomes" id="UP001056120">
    <property type="component" value="Linkage Group LG02"/>
</dbReference>
<accession>A0ACB9JV83</accession>
<gene>
    <name evidence="1" type="ORF">L1987_05387</name>
</gene>
<reference evidence="2" key="1">
    <citation type="journal article" date="2022" name="Mol. Ecol. Resour.">
        <title>The genomes of chicory, endive, great burdock and yacon provide insights into Asteraceae palaeo-polyploidization history and plant inulin production.</title>
        <authorList>
            <person name="Fan W."/>
            <person name="Wang S."/>
            <person name="Wang H."/>
            <person name="Wang A."/>
            <person name="Jiang F."/>
            <person name="Liu H."/>
            <person name="Zhao H."/>
            <person name="Xu D."/>
            <person name="Zhang Y."/>
        </authorList>
    </citation>
    <scope>NUCLEOTIDE SEQUENCE [LARGE SCALE GENOMIC DNA]</scope>
    <source>
        <strain evidence="2">cv. Yunnan</strain>
    </source>
</reference>
<organism evidence="1 2">
    <name type="scientific">Smallanthus sonchifolius</name>
    <dbReference type="NCBI Taxonomy" id="185202"/>
    <lineage>
        <taxon>Eukaryota</taxon>
        <taxon>Viridiplantae</taxon>
        <taxon>Streptophyta</taxon>
        <taxon>Embryophyta</taxon>
        <taxon>Tracheophyta</taxon>
        <taxon>Spermatophyta</taxon>
        <taxon>Magnoliopsida</taxon>
        <taxon>eudicotyledons</taxon>
        <taxon>Gunneridae</taxon>
        <taxon>Pentapetalae</taxon>
        <taxon>asterids</taxon>
        <taxon>campanulids</taxon>
        <taxon>Asterales</taxon>
        <taxon>Asteraceae</taxon>
        <taxon>Asteroideae</taxon>
        <taxon>Heliantheae alliance</taxon>
        <taxon>Millerieae</taxon>
        <taxon>Smallanthus</taxon>
    </lineage>
</organism>
<protein>
    <submittedName>
        <fullName evidence="1">Uncharacterized protein</fullName>
    </submittedName>
</protein>
<reference evidence="1 2" key="2">
    <citation type="journal article" date="2022" name="Mol. Ecol. Resour.">
        <title>The genomes of chicory, endive, great burdock and yacon provide insights into Asteraceae paleo-polyploidization history and plant inulin production.</title>
        <authorList>
            <person name="Fan W."/>
            <person name="Wang S."/>
            <person name="Wang H."/>
            <person name="Wang A."/>
            <person name="Jiang F."/>
            <person name="Liu H."/>
            <person name="Zhao H."/>
            <person name="Xu D."/>
            <person name="Zhang Y."/>
        </authorList>
    </citation>
    <scope>NUCLEOTIDE SEQUENCE [LARGE SCALE GENOMIC DNA]</scope>
    <source>
        <strain evidence="2">cv. Yunnan</strain>
        <tissue evidence="1">Leaves</tissue>
    </source>
</reference>
<keyword evidence="2" id="KW-1185">Reference proteome</keyword>
<sequence length="555" mass="62079">MRPLHFKIKATLQIVTFVWSASSATNIYSFFIYLLQMLNQLNVDVPLIRPRTLLPAMEIKEGNKRPAVMCKLFAKGWCSRGTSCRFCHINDTTNVGDKENKTQKSDEGVHEGTRSNPAVSAATVITCSSEIQPTSQKENPATNFSYLDTDNDNPPVNAVNLLHGRLSNPFIGLPNIQGRNWVSYATEMQEIGGKGYHSHDYNSSYHSLICPRTSTLLSSSLKSDSKFSSYDWEPSKPFRSAFLISQGISTPEIQYDPIRESIEPPPKLSKLSSCSRVPSISGTDLPSKGKLKTEYGSDKFSVGSHIKRNDNGMDVDSNEVADTKQEITKSESKGNKHIGDVIQASEARVSSHSSLRQDDGGTTKEVNKQKLVFDAEGDTHRESKSLRHFRAALIELVKPTWRDGKLSKDAHKLIVKKAVEKVLITLAPGQIPSIQESIDMYLTSSQPKLKKLVEVRMYWKVWKTVTYFLLNGQESSLSDSLGVVEYSSMEPEEEEQGNLDSICLLFGKSMPLRLMPDNTLDTYALTIVTMEELIRMEKGLMQYDTVVHHCYKSST</sequence>
<dbReference type="EMBL" id="CM042019">
    <property type="protein sequence ID" value="KAI3823941.1"/>
    <property type="molecule type" value="Genomic_DNA"/>
</dbReference>
<comment type="caution">
    <text evidence="1">The sequence shown here is derived from an EMBL/GenBank/DDBJ whole genome shotgun (WGS) entry which is preliminary data.</text>
</comment>
<evidence type="ECO:0000313" key="1">
    <source>
        <dbReference type="EMBL" id="KAI3823941.1"/>
    </source>
</evidence>
<proteinExistence type="predicted"/>
<evidence type="ECO:0000313" key="2">
    <source>
        <dbReference type="Proteomes" id="UP001056120"/>
    </source>
</evidence>